<comment type="similarity">
    <text evidence="1">Belongs to the short-chain dehydrogenases/reductases (SDR) family.</text>
</comment>
<comment type="caution">
    <text evidence="3">The sequence shown here is derived from an EMBL/GenBank/DDBJ whole genome shotgun (WGS) entry which is preliminary data.</text>
</comment>
<evidence type="ECO:0000256" key="2">
    <source>
        <dbReference type="ARBA" id="ARBA00023002"/>
    </source>
</evidence>
<dbReference type="InterPro" id="IPR036291">
    <property type="entry name" value="NAD(P)-bd_dom_sf"/>
</dbReference>
<dbReference type="AlphaFoldDB" id="A0A554A3Z3"/>
<dbReference type="Pfam" id="PF13561">
    <property type="entry name" value="adh_short_C2"/>
    <property type="match status" value="1"/>
</dbReference>
<evidence type="ECO:0000313" key="4">
    <source>
        <dbReference type="Proteomes" id="UP000318521"/>
    </source>
</evidence>
<dbReference type="RefSeq" id="WP_143846743.1">
    <property type="nucleotide sequence ID" value="NZ_VLXZ01000001.1"/>
</dbReference>
<dbReference type="GO" id="GO:0016491">
    <property type="term" value="F:oxidoreductase activity"/>
    <property type="evidence" value="ECO:0007669"/>
    <property type="project" value="UniProtKB-KW"/>
</dbReference>
<dbReference type="InterPro" id="IPR002347">
    <property type="entry name" value="SDR_fam"/>
</dbReference>
<dbReference type="NCBIfam" id="NF005559">
    <property type="entry name" value="PRK07231.1"/>
    <property type="match status" value="1"/>
</dbReference>
<dbReference type="EMBL" id="VLXZ01000001">
    <property type="protein sequence ID" value="TSB48398.1"/>
    <property type="molecule type" value="Genomic_DNA"/>
</dbReference>
<dbReference type="OrthoDB" id="9805904at2"/>
<dbReference type="FunFam" id="3.40.50.720:FF:000173">
    <property type="entry name" value="3-oxoacyl-[acyl-carrier protein] reductase"/>
    <property type="match status" value="1"/>
</dbReference>
<sequence>MGVENKVAIITGASRGIGKSIALCLASEGIHIVVNGTNEALLTELTEQVESNGGTCIKVAGDASLPETAEKLVEAALDRFGQIDILVNNAGINMRHSTLETTLEDWKKVIDINLTGTFLLSKAVLPAMIKQGAGKIINISSTASKTPHKNAAPSYGASKAGVNYLTMHLAQEMAKHNIHVNAVSPGPIETDMSKQWTPEYRETVVEKIPLKRIGHTKNVADVVRFLASDEADFITGQTINVNGGTFMN</sequence>
<protein>
    <submittedName>
        <fullName evidence="3">3-oxoacyl-ACP reductase FabG</fullName>
    </submittedName>
</protein>
<gene>
    <name evidence="3" type="ORF">FN960_02260</name>
</gene>
<dbReference type="InterPro" id="IPR050259">
    <property type="entry name" value="SDR"/>
</dbReference>
<accession>A0A554A3Z3</accession>
<dbReference type="NCBIfam" id="NF009466">
    <property type="entry name" value="PRK12826.1-2"/>
    <property type="match status" value="1"/>
</dbReference>
<evidence type="ECO:0000313" key="3">
    <source>
        <dbReference type="EMBL" id="TSB48398.1"/>
    </source>
</evidence>
<organism evidence="3 4">
    <name type="scientific">Alkalicoccobacillus porphyridii</name>
    <dbReference type="NCBI Taxonomy" id="2597270"/>
    <lineage>
        <taxon>Bacteria</taxon>
        <taxon>Bacillati</taxon>
        <taxon>Bacillota</taxon>
        <taxon>Bacilli</taxon>
        <taxon>Bacillales</taxon>
        <taxon>Bacillaceae</taxon>
        <taxon>Alkalicoccobacillus</taxon>
    </lineage>
</organism>
<dbReference type="PANTHER" id="PTHR42879:SF2">
    <property type="entry name" value="3-OXOACYL-[ACYL-CARRIER-PROTEIN] REDUCTASE FABG"/>
    <property type="match status" value="1"/>
</dbReference>
<reference evidence="3 4" key="1">
    <citation type="submission" date="2019-07" db="EMBL/GenBank/DDBJ databases">
        <authorList>
            <person name="Park Y.J."/>
            <person name="Jeong S.E."/>
            <person name="Jung H.S."/>
        </authorList>
    </citation>
    <scope>NUCLEOTIDE SEQUENCE [LARGE SCALE GENOMIC DNA]</scope>
    <source>
        <strain evidence="4">P16(2019)</strain>
    </source>
</reference>
<name>A0A554A3Z3_9BACI</name>
<keyword evidence="2" id="KW-0560">Oxidoreductase</keyword>
<dbReference type="CDD" id="cd05233">
    <property type="entry name" value="SDR_c"/>
    <property type="match status" value="1"/>
</dbReference>
<dbReference type="Gene3D" id="3.40.50.720">
    <property type="entry name" value="NAD(P)-binding Rossmann-like Domain"/>
    <property type="match status" value="1"/>
</dbReference>
<dbReference type="SUPFAM" id="SSF51735">
    <property type="entry name" value="NAD(P)-binding Rossmann-fold domains"/>
    <property type="match status" value="1"/>
</dbReference>
<evidence type="ECO:0000256" key="1">
    <source>
        <dbReference type="ARBA" id="ARBA00006484"/>
    </source>
</evidence>
<keyword evidence="4" id="KW-1185">Reference proteome</keyword>
<proteinExistence type="inferred from homology"/>
<dbReference type="PRINTS" id="PR00081">
    <property type="entry name" value="GDHRDH"/>
</dbReference>
<dbReference type="Proteomes" id="UP000318521">
    <property type="component" value="Unassembled WGS sequence"/>
</dbReference>
<dbReference type="PRINTS" id="PR00080">
    <property type="entry name" value="SDRFAMILY"/>
</dbReference>
<dbReference type="PANTHER" id="PTHR42879">
    <property type="entry name" value="3-OXOACYL-(ACYL-CARRIER-PROTEIN) REDUCTASE"/>
    <property type="match status" value="1"/>
</dbReference>